<dbReference type="AlphaFoldDB" id="A0A4P6MPE1"/>
<keyword evidence="2" id="KW-0274">FAD</keyword>
<dbReference type="InterPro" id="IPR050097">
    <property type="entry name" value="Ferredoxin-NADP_redctase_2"/>
</dbReference>
<keyword evidence="8" id="KW-1185">Reference proteome</keyword>
<evidence type="ECO:0000313" key="7">
    <source>
        <dbReference type="EMBL" id="QBF34596.1"/>
    </source>
</evidence>
<sequence>MEYDVIIIGTGPAGSNAALYAARGGLKTLIIEKENTGGKIVTSATVENWLGTSTISGYDLGEKMLNHAKENGAKLLMAEVVKINSLSEFEKEVVLKNSKVITTKSIIVATGLKHREPTFIKNYEQFRNNGVHFCTTCDAPLYRNKNIVVLGGGNSAVEEAIFAARFVNHVDMIVLNEITADKVLVDALKQTPNISVHTQSQILELNGDEDGIKEVVVQNNQTNEITKFNSLALFSLIGFVPDNSIHKHLNLTDEKGFIKVNEDMETSVKNIYAAGDIIVKKVRQLITAASDGCVAAKTLIDKINLNK</sequence>
<reference evidence="7 8" key="1">
    <citation type="submission" date="2019-01" db="EMBL/GenBank/DDBJ databases">
        <title>Complete sequence and annotation of the Mycoplasma phocirhinis strain 852T genome.</title>
        <authorList>
            <person name="Frasca S.Jr."/>
            <person name="Kutish G.F."/>
            <person name="Castellanos Gell J."/>
            <person name="Michaels D.L."/>
            <person name="Brown D.R."/>
        </authorList>
    </citation>
    <scope>NUCLEOTIDE SEQUENCE [LARGE SCALE GENOMIC DNA]</scope>
    <source>
        <strain evidence="7 8">852</strain>
    </source>
</reference>
<dbReference type="InterPro" id="IPR036188">
    <property type="entry name" value="FAD/NAD-bd_sf"/>
</dbReference>
<evidence type="ECO:0000256" key="3">
    <source>
        <dbReference type="ARBA" id="ARBA00023002"/>
    </source>
</evidence>
<dbReference type="SUPFAM" id="SSF51905">
    <property type="entry name" value="FAD/NAD(P)-binding domain"/>
    <property type="match status" value="1"/>
</dbReference>
<dbReference type="InterPro" id="IPR008255">
    <property type="entry name" value="Pyr_nucl-diS_OxRdtase_2_AS"/>
</dbReference>
<accession>A0A4P6MPE1</accession>
<dbReference type="InterPro" id="IPR023753">
    <property type="entry name" value="FAD/NAD-binding_dom"/>
</dbReference>
<organism evidence="7 8">
    <name type="scientific">Mycoplasmopsis phocirhinis</name>
    <dbReference type="NCBI Taxonomy" id="142650"/>
    <lineage>
        <taxon>Bacteria</taxon>
        <taxon>Bacillati</taxon>
        <taxon>Mycoplasmatota</taxon>
        <taxon>Mycoplasmoidales</taxon>
        <taxon>Metamycoplasmataceae</taxon>
        <taxon>Mycoplasmopsis</taxon>
    </lineage>
</organism>
<keyword evidence="3" id="KW-0560">Oxidoreductase</keyword>
<dbReference type="GO" id="GO:0016668">
    <property type="term" value="F:oxidoreductase activity, acting on a sulfur group of donors, NAD(P) as acceptor"/>
    <property type="evidence" value="ECO:0007669"/>
    <property type="project" value="UniProtKB-ARBA"/>
</dbReference>
<dbReference type="RefSeq" id="WP_130429373.1">
    <property type="nucleotide sequence ID" value="NZ_CP034841.1"/>
</dbReference>
<dbReference type="PROSITE" id="PS00573">
    <property type="entry name" value="PYRIDINE_REDOX_2"/>
    <property type="match status" value="1"/>
</dbReference>
<keyword evidence="5" id="KW-0676">Redox-active center</keyword>
<dbReference type="PRINTS" id="PR00368">
    <property type="entry name" value="FADPNR"/>
</dbReference>
<evidence type="ECO:0000256" key="4">
    <source>
        <dbReference type="ARBA" id="ARBA00023157"/>
    </source>
</evidence>
<proteinExistence type="predicted"/>
<dbReference type="PANTHER" id="PTHR48105">
    <property type="entry name" value="THIOREDOXIN REDUCTASE 1-RELATED-RELATED"/>
    <property type="match status" value="1"/>
</dbReference>
<dbReference type="OrthoDB" id="9806179at2"/>
<dbReference type="PRINTS" id="PR00469">
    <property type="entry name" value="PNDRDTASEII"/>
</dbReference>
<keyword evidence="4" id="KW-1015">Disulfide bond</keyword>
<protein>
    <submittedName>
        <fullName evidence="7">FAD-binding protein</fullName>
    </submittedName>
</protein>
<dbReference type="EMBL" id="CP034841">
    <property type="protein sequence ID" value="QBF34596.1"/>
    <property type="molecule type" value="Genomic_DNA"/>
</dbReference>
<dbReference type="KEGG" id="mphi:EG856_01505"/>
<evidence type="ECO:0000259" key="6">
    <source>
        <dbReference type="Pfam" id="PF07992"/>
    </source>
</evidence>
<evidence type="ECO:0000313" key="8">
    <source>
        <dbReference type="Proteomes" id="UP000289326"/>
    </source>
</evidence>
<evidence type="ECO:0000256" key="2">
    <source>
        <dbReference type="ARBA" id="ARBA00022827"/>
    </source>
</evidence>
<gene>
    <name evidence="7" type="ORF">EG856_01505</name>
</gene>
<dbReference type="Gene3D" id="3.50.50.60">
    <property type="entry name" value="FAD/NAD(P)-binding domain"/>
    <property type="match status" value="2"/>
</dbReference>
<feature type="domain" description="FAD/NAD(P)-binding" evidence="6">
    <location>
        <begin position="3"/>
        <end position="291"/>
    </location>
</feature>
<dbReference type="Pfam" id="PF07992">
    <property type="entry name" value="Pyr_redox_2"/>
    <property type="match status" value="1"/>
</dbReference>
<evidence type="ECO:0000256" key="5">
    <source>
        <dbReference type="ARBA" id="ARBA00023284"/>
    </source>
</evidence>
<evidence type="ECO:0000256" key="1">
    <source>
        <dbReference type="ARBA" id="ARBA00022630"/>
    </source>
</evidence>
<dbReference type="Proteomes" id="UP000289326">
    <property type="component" value="Chromosome"/>
</dbReference>
<keyword evidence="1" id="KW-0285">Flavoprotein</keyword>
<name>A0A4P6MPE1_9BACT</name>